<accession>A0A0E0CBW5</accession>
<keyword evidence="3 5" id="KW-1133">Transmembrane helix</keyword>
<evidence type="ECO:0000313" key="7">
    <source>
        <dbReference type="EnsemblPlants" id="OMERI01G38210.1"/>
    </source>
</evidence>
<evidence type="ECO:0000256" key="2">
    <source>
        <dbReference type="ARBA" id="ARBA00022692"/>
    </source>
</evidence>
<feature type="domain" description="Late embryogenesis abundant protein LEA-2 subgroup" evidence="6">
    <location>
        <begin position="75"/>
        <end position="153"/>
    </location>
</feature>
<name>A0A0E0CBW5_9ORYZ</name>
<dbReference type="Gramene" id="OMERI01G38210.1">
    <property type="protein sequence ID" value="OMERI01G38210.1"/>
    <property type="gene ID" value="OMERI01G38210"/>
</dbReference>
<keyword evidence="8" id="KW-1185">Reference proteome</keyword>
<dbReference type="PANTHER" id="PTHR31234">
    <property type="entry name" value="LATE EMBRYOGENESIS ABUNDANT (LEA) HYDROXYPROLINE-RICH GLYCOPROTEIN FAMILY"/>
    <property type="match status" value="1"/>
</dbReference>
<feature type="transmembrane region" description="Helical" evidence="5">
    <location>
        <begin position="12"/>
        <end position="35"/>
    </location>
</feature>
<evidence type="ECO:0000313" key="8">
    <source>
        <dbReference type="Proteomes" id="UP000008021"/>
    </source>
</evidence>
<evidence type="ECO:0000256" key="5">
    <source>
        <dbReference type="SAM" id="Phobius"/>
    </source>
</evidence>
<protein>
    <recommendedName>
        <fullName evidence="6">Late embryogenesis abundant protein LEA-2 subgroup domain-containing protein</fullName>
    </recommendedName>
</protein>
<comment type="subcellular location">
    <subcellularLocation>
        <location evidence="1">Membrane</location>
        <topology evidence="1">Single-pass membrane protein</topology>
    </subcellularLocation>
</comment>
<dbReference type="GO" id="GO:0005886">
    <property type="term" value="C:plasma membrane"/>
    <property type="evidence" value="ECO:0007669"/>
    <property type="project" value="TreeGrafter"/>
</dbReference>
<dbReference type="eggNOG" id="ENOG502RXZI">
    <property type="taxonomic scope" value="Eukaryota"/>
</dbReference>
<dbReference type="STRING" id="40149.A0A0E0CBW5"/>
<evidence type="ECO:0000256" key="1">
    <source>
        <dbReference type="ARBA" id="ARBA00004167"/>
    </source>
</evidence>
<reference evidence="7" key="1">
    <citation type="submission" date="2015-04" db="UniProtKB">
        <authorList>
            <consortium name="EnsemblPlants"/>
        </authorList>
    </citation>
    <scope>IDENTIFICATION</scope>
</reference>
<proteinExistence type="predicted"/>
<reference evidence="7" key="2">
    <citation type="submission" date="2018-05" db="EMBL/GenBank/DDBJ databases">
        <title>OmerRS3 (Oryza meridionalis Reference Sequence Version 3).</title>
        <authorList>
            <person name="Zhang J."/>
            <person name="Kudrna D."/>
            <person name="Lee S."/>
            <person name="Talag J."/>
            <person name="Welchert J."/>
            <person name="Wing R.A."/>
        </authorList>
    </citation>
    <scope>NUCLEOTIDE SEQUENCE [LARGE SCALE GENOMIC DNA]</scope>
    <source>
        <strain evidence="7">cv. OR44</strain>
    </source>
</reference>
<dbReference type="InterPro" id="IPR004864">
    <property type="entry name" value="LEA_2"/>
</dbReference>
<sequence length="210" mass="22389">MKRKPLAFCHIVFYIHVLLLIIAVCLATVAVSLAYHPKSPRLSVTSATLNAAAHIDKRGDGARRAISANLTVLAAISNPNTKIGIVLRYVRFDLYFEGSVIAAQAVWPAPVQVAPGGSVLRRAHLVVSNVSVTRQDANLWRNATAKGGGPVALRLGPAPHAAQLRPVVLQVQILGQAAVHALARPAAERRTATLAVLTVLLLIDCISRVY</sequence>
<evidence type="ECO:0000256" key="4">
    <source>
        <dbReference type="ARBA" id="ARBA00023136"/>
    </source>
</evidence>
<dbReference type="InterPro" id="IPR044839">
    <property type="entry name" value="NDR1-like"/>
</dbReference>
<dbReference type="AlphaFoldDB" id="A0A0E0CBW5"/>
<organism evidence="7">
    <name type="scientific">Oryza meridionalis</name>
    <dbReference type="NCBI Taxonomy" id="40149"/>
    <lineage>
        <taxon>Eukaryota</taxon>
        <taxon>Viridiplantae</taxon>
        <taxon>Streptophyta</taxon>
        <taxon>Embryophyta</taxon>
        <taxon>Tracheophyta</taxon>
        <taxon>Spermatophyta</taxon>
        <taxon>Magnoliopsida</taxon>
        <taxon>Liliopsida</taxon>
        <taxon>Poales</taxon>
        <taxon>Poaceae</taxon>
        <taxon>BOP clade</taxon>
        <taxon>Oryzoideae</taxon>
        <taxon>Oryzeae</taxon>
        <taxon>Oryzinae</taxon>
        <taxon>Oryza</taxon>
    </lineage>
</organism>
<evidence type="ECO:0000256" key="3">
    <source>
        <dbReference type="ARBA" id="ARBA00022989"/>
    </source>
</evidence>
<evidence type="ECO:0000259" key="6">
    <source>
        <dbReference type="Pfam" id="PF03168"/>
    </source>
</evidence>
<dbReference type="Proteomes" id="UP000008021">
    <property type="component" value="Chromosome 1"/>
</dbReference>
<dbReference type="HOGENOM" id="CLU_1311883_0_0_1"/>
<keyword evidence="2 5" id="KW-0812">Transmembrane</keyword>
<dbReference type="EnsemblPlants" id="OMERI01G38210.1">
    <property type="protein sequence ID" value="OMERI01G38210.1"/>
    <property type="gene ID" value="OMERI01G38210"/>
</dbReference>
<keyword evidence="4 5" id="KW-0472">Membrane</keyword>
<dbReference type="PANTHER" id="PTHR31234:SF42">
    <property type="entry name" value="LATE EMBRYOGENESIS ABUNDANT (LEA) HYDROXYPROLINE-RICH GLYCOPROTEIN FAMILY"/>
    <property type="match status" value="1"/>
</dbReference>
<dbReference type="GO" id="GO:0098542">
    <property type="term" value="P:defense response to other organism"/>
    <property type="evidence" value="ECO:0007669"/>
    <property type="project" value="InterPro"/>
</dbReference>
<dbReference type="Pfam" id="PF03168">
    <property type="entry name" value="LEA_2"/>
    <property type="match status" value="1"/>
</dbReference>